<evidence type="ECO:0000313" key="18">
    <source>
        <dbReference type="Proteomes" id="UP000193986"/>
    </source>
</evidence>
<dbReference type="PANTHER" id="PTHR28200">
    <property type="entry name" value="DASH COMPLEX SUBUNIT ASK1"/>
    <property type="match status" value="1"/>
</dbReference>
<keyword evidence="6" id="KW-0158">Chromosome</keyword>
<keyword evidence="10" id="KW-0498">Mitosis</keyword>
<feature type="compositionally biased region" description="Basic and acidic residues" evidence="16">
    <location>
        <begin position="227"/>
        <end position="243"/>
    </location>
</feature>
<keyword evidence="7" id="KW-0963">Cytoplasm</keyword>
<evidence type="ECO:0000256" key="3">
    <source>
        <dbReference type="ARBA" id="ARBA00004629"/>
    </source>
</evidence>
<evidence type="ECO:0000256" key="4">
    <source>
        <dbReference type="ARBA" id="ARBA00010731"/>
    </source>
</evidence>
<dbReference type="GO" id="GO:0044732">
    <property type="term" value="C:mitotic spindle pole body"/>
    <property type="evidence" value="ECO:0007669"/>
    <property type="project" value="TreeGrafter"/>
</dbReference>
<dbReference type="GO" id="GO:0072686">
    <property type="term" value="C:mitotic spindle"/>
    <property type="evidence" value="ECO:0007669"/>
    <property type="project" value="InterPro"/>
</dbReference>
<evidence type="ECO:0000256" key="9">
    <source>
        <dbReference type="ARBA" id="ARBA00022701"/>
    </source>
</evidence>
<evidence type="ECO:0000313" key="17">
    <source>
        <dbReference type="EMBL" id="ORY29155.1"/>
    </source>
</evidence>
<dbReference type="GO" id="GO:0005874">
    <property type="term" value="C:microtubule"/>
    <property type="evidence" value="ECO:0007669"/>
    <property type="project" value="UniProtKB-KW"/>
</dbReference>
<keyword evidence="8" id="KW-0132">Cell division</keyword>
<dbReference type="Proteomes" id="UP000193986">
    <property type="component" value="Unassembled WGS sequence"/>
</dbReference>
<dbReference type="PANTHER" id="PTHR28200:SF1">
    <property type="entry name" value="DASH COMPLEX SUBUNIT ASK1"/>
    <property type="match status" value="1"/>
</dbReference>
<dbReference type="InParanoid" id="A0A1Y2B4Z0"/>
<comment type="caution">
    <text evidence="17">The sequence shown here is derived from an EMBL/GenBank/DDBJ whole genome shotgun (WGS) entry which is preliminary data.</text>
</comment>
<evidence type="ECO:0000256" key="14">
    <source>
        <dbReference type="ARBA" id="ARBA00023306"/>
    </source>
</evidence>
<dbReference type="EMBL" id="MCFC01000027">
    <property type="protein sequence ID" value="ORY29155.1"/>
    <property type="molecule type" value="Genomic_DNA"/>
</dbReference>
<sequence length="548" mass="59665">MAQPNPLVSPPFFVIPGISPSAPVSAQVEQIDQLNTLLLQEIDANFARFHQIVTTRILPEIKRFAIAGEPVREGANFWRSFFEAAAAVRVPLPGDSSSMPDESSSRRDDSSYADDRTLTIQPDEGDSFLFDPQPVHGEPFASTPMPAGRERLYDESWEESMESPFVKLDRRLDDLRIGREGTATSDMPTPSLPSGYDFPNLGDISSASTGTAPLLPLGENSRVGNVVEHDTPRATTTKHNDNNKKHRPPQGVTDLRSTPLNAKFKQPKSSLANTLADLSLDADDDLLQYAMSPPVTMKFNLPARAQAVLNVQKTPAAKAIKPRSSSPQARLILDDLMSEMSAEGGYAPSPRMPTPEGLGRYSILPSDANFADPSTKLFQPTTAPPIDSSSTTTNIFQPKGQIDSTTAANLFQSQTAPIRRSMANTSYGSDILTHPSDPGTVITDDESFDIDEDSFDSLVEDQSQHHYDNNVRNGQGEEAVGADDTYLTMSPGPANEPTGEIFRGGGAGGARDFQLKKVDEMMTFNGGRLEDAILEDSPLHHHQHHRKV</sequence>
<keyword evidence="13" id="KW-0539">Nucleus</keyword>
<keyword evidence="18" id="KW-1185">Reference proteome</keyword>
<feature type="region of interest" description="Disordered" evidence="16">
    <location>
        <begin position="179"/>
        <end position="257"/>
    </location>
</feature>
<proteinExistence type="inferred from homology"/>
<name>A0A1Y2B4Z0_9TREE</name>
<evidence type="ECO:0000256" key="2">
    <source>
        <dbReference type="ARBA" id="ARBA00004186"/>
    </source>
</evidence>
<keyword evidence="12" id="KW-0206">Cytoskeleton</keyword>
<organism evidence="17 18">
    <name type="scientific">Naematelia encephala</name>
    <dbReference type="NCBI Taxonomy" id="71784"/>
    <lineage>
        <taxon>Eukaryota</taxon>
        <taxon>Fungi</taxon>
        <taxon>Dikarya</taxon>
        <taxon>Basidiomycota</taxon>
        <taxon>Agaricomycotina</taxon>
        <taxon>Tremellomycetes</taxon>
        <taxon>Tremellales</taxon>
        <taxon>Naemateliaceae</taxon>
        <taxon>Naematelia</taxon>
    </lineage>
</organism>
<accession>A0A1Y2B4Z0</accession>
<dbReference type="GO" id="GO:0008608">
    <property type="term" value="P:attachment of spindle microtubules to kinetochore"/>
    <property type="evidence" value="ECO:0007669"/>
    <property type="project" value="InterPro"/>
</dbReference>
<protein>
    <recommendedName>
        <fullName evidence="5">DASH complex subunit ASK1</fullName>
    </recommendedName>
</protein>
<evidence type="ECO:0000256" key="8">
    <source>
        <dbReference type="ARBA" id="ARBA00022618"/>
    </source>
</evidence>
<feature type="region of interest" description="Disordered" evidence="16">
    <location>
        <begin position="92"/>
        <end position="147"/>
    </location>
</feature>
<evidence type="ECO:0000256" key="5">
    <source>
        <dbReference type="ARBA" id="ARBA00014520"/>
    </source>
</evidence>
<evidence type="ECO:0000256" key="15">
    <source>
        <dbReference type="ARBA" id="ARBA00023328"/>
    </source>
</evidence>
<evidence type="ECO:0000256" key="11">
    <source>
        <dbReference type="ARBA" id="ARBA00022838"/>
    </source>
</evidence>
<dbReference type="STRING" id="71784.A0A1Y2B4Z0"/>
<dbReference type="FunCoup" id="A0A1Y2B4Z0">
    <property type="interactions" value="9"/>
</dbReference>
<evidence type="ECO:0000256" key="6">
    <source>
        <dbReference type="ARBA" id="ARBA00022454"/>
    </source>
</evidence>
<evidence type="ECO:0000256" key="1">
    <source>
        <dbReference type="ARBA" id="ARBA00004123"/>
    </source>
</evidence>
<dbReference type="AlphaFoldDB" id="A0A1Y2B4Z0"/>
<evidence type="ECO:0000256" key="7">
    <source>
        <dbReference type="ARBA" id="ARBA00022490"/>
    </source>
</evidence>
<dbReference type="GO" id="GO:0051301">
    <property type="term" value="P:cell division"/>
    <property type="evidence" value="ECO:0007669"/>
    <property type="project" value="UniProtKB-KW"/>
</dbReference>
<keyword evidence="9" id="KW-0493">Microtubule</keyword>
<evidence type="ECO:0000256" key="12">
    <source>
        <dbReference type="ARBA" id="ARBA00023212"/>
    </source>
</evidence>
<dbReference type="Pfam" id="PF08655">
    <property type="entry name" value="DASH_Ask1"/>
    <property type="match status" value="1"/>
</dbReference>
<comment type="similarity">
    <text evidence="4">Belongs to the DASH complex ASK1 family.</text>
</comment>
<keyword evidence="15" id="KW-0137">Centromere</keyword>
<evidence type="ECO:0000256" key="16">
    <source>
        <dbReference type="SAM" id="MobiDB-lite"/>
    </source>
</evidence>
<evidence type="ECO:0000256" key="13">
    <source>
        <dbReference type="ARBA" id="ARBA00023242"/>
    </source>
</evidence>
<dbReference type="GO" id="GO:0042729">
    <property type="term" value="C:DASH complex"/>
    <property type="evidence" value="ECO:0007669"/>
    <property type="project" value="InterPro"/>
</dbReference>
<feature type="compositionally biased region" description="Basic and acidic residues" evidence="16">
    <location>
        <begin position="103"/>
        <end position="117"/>
    </location>
</feature>
<gene>
    <name evidence="17" type="ORF">BCR39DRAFT_532969</name>
</gene>
<dbReference type="InterPro" id="IPR013964">
    <property type="entry name" value="DASH_Ask1"/>
</dbReference>
<comment type="subcellular location">
    <subcellularLocation>
        <location evidence="3">Chromosome</location>
        <location evidence="3">Centromere</location>
        <location evidence="3">Kinetochore</location>
    </subcellularLocation>
    <subcellularLocation>
        <location evidence="2">Cytoplasm</location>
        <location evidence="2">Cytoskeleton</location>
        <location evidence="2">Spindle</location>
    </subcellularLocation>
    <subcellularLocation>
        <location evidence="1">Nucleus</location>
    </subcellularLocation>
</comment>
<dbReference type="OrthoDB" id="5573898at2759"/>
<keyword evidence="14" id="KW-0131">Cell cycle</keyword>
<reference evidence="17 18" key="1">
    <citation type="submission" date="2016-07" db="EMBL/GenBank/DDBJ databases">
        <title>Pervasive Adenine N6-methylation of Active Genes in Fungi.</title>
        <authorList>
            <consortium name="DOE Joint Genome Institute"/>
            <person name="Mondo S.J."/>
            <person name="Dannebaum R.O."/>
            <person name="Kuo R.C."/>
            <person name="Labutti K."/>
            <person name="Haridas S."/>
            <person name="Kuo A."/>
            <person name="Salamov A."/>
            <person name="Ahrendt S.R."/>
            <person name="Lipzen A."/>
            <person name="Sullivan W."/>
            <person name="Andreopoulos W.B."/>
            <person name="Clum A."/>
            <person name="Lindquist E."/>
            <person name="Daum C."/>
            <person name="Ramamoorthy G.K."/>
            <person name="Gryganskyi A."/>
            <person name="Culley D."/>
            <person name="Magnuson J.K."/>
            <person name="James T.Y."/>
            <person name="O'Malley M.A."/>
            <person name="Stajich J.E."/>
            <person name="Spatafora J.W."/>
            <person name="Visel A."/>
            <person name="Grigoriev I.V."/>
        </authorList>
    </citation>
    <scope>NUCLEOTIDE SEQUENCE [LARGE SCALE GENOMIC DNA]</scope>
    <source>
        <strain evidence="17 18">68-887.2</strain>
    </source>
</reference>
<evidence type="ECO:0000256" key="10">
    <source>
        <dbReference type="ARBA" id="ARBA00022776"/>
    </source>
</evidence>
<keyword evidence="11" id="KW-0995">Kinetochore</keyword>